<gene>
    <name evidence="1" type="ORF">KI809_07175</name>
</gene>
<keyword evidence="1" id="KW-0378">Hydrolase</keyword>
<sequence>MSSEPLQEVTLDDHRNAFNEVAFLIDIFTATIDNIMGGATAPVGRIAGREMARKLPVHLNKPSLDEAIAVLSARMKAGFEFTIEGEDREQELIFQRCSLREVCCQRGIDTGGAMCRLFHSYLDGIVNELISRPVKSEIVSSGQQCRAKIRTQ</sequence>
<dbReference type="InterPro" id="IPR026002">
    <property type="entry name" value="ATC_hydrolase-like"/>
</dbReference>
<comment type="caution">
    <text evidence="1">The sequence shown here is derived from an EMBL/GenBank/DDBJ whole genome shotgun (WGS) entry which is preliminary data.</text>
</comment>
<keyword evidence="2" id="KW-1185">Reference proteome</keyword>
<evidence type="ECO:0000313" key="2">
    <source>
        <dbReference type="Proteomes" id="UP000811899"/>
    </source>
</evidence>
<name>A0AAW4KZJ6_9BACT</name>
<dbReference type="Pfam" id="PF14196">
    <property type="entry name" value="ATC_hydrolase"/>
    <property type="match status" value="1"/>
</dbReference>
<dbReference type="EMBL" id="JAHCVJ010000002">
    <property type="protein sequence ID" value="MBT0664081.1"/>
    <property type="molecule type" value="Genomic_DNA"/>
</dbReference>
<organism evidence="1 2">
    <name type="scientific">Geoanaerobacter pelophilus</name>
    <dbReference type="NCBI Taxonomy" id="60036"/>
    <lineage>
        <taxon>Bacteria</taxon>
        <taxon>Pseudomonadati</taxon>
        <taxon>Thermodesulfobacteriota</taxon>
        <taxon>Desulfuromonadia</taxon>
        <taxon>Geobacterales</taxon>
        <taxon>Geobacteraceae</taxon>
        <taxon>Geoanaerobacter</taxon>
    </lineage>
</organism>
<protein>
    <submittedName>
        <fullName evidence="1">L-2-amino-thiazoline-4-carboxylic acid hydrolase</fullName>
    </submittedName>
</protein>
<dbReference type="AlphaFoldDB" id="A0AAW4KZJ6"/>
<reference evidence="1 2" key="1">
    <citation type="submission" date="2021-05" db="EMBL/GenBank/DDBJ databases">
        <title>The draft genome of Geobacter pelophilus DSM 12255.</title>
        <authorList>
            <person name="Xu Z."/>
            <person name="Masuda Y."/>
            <person name="Itoh H."/>
            <person name="Senoo K."/>
        </authorList>
    </citation>
    <scope>NUCLEOTIDE SEQUENCE [LARGE SCALE GENOMIC DNA]</scope>
    <source>
        <strain evidence="1 2">DSM 12255</strain>
    </source>
</reference>
<evidence type="ECO:0000313" key="1">
    <source>
        <dbReference type="EMBL" id="MBT0664081.1"/>
    </source>
</evidence>
<dbReference type="GO" id="GO:0016787">
    <property type="term" value="F:hydrolase activity"/>
    <property type="evidence" value="ECO:0007669"/>
    <property type="project" value="UniProtKB-KW"/>
</dbReference>
<accession>A0AAW4KZJ6</accession>
<dbReference type="RefSeq" id="WP_214170849.1">
    <property type="nucleotide sequence ID" value="NZ_JAHCVJ010000002.1"/>
</dbReference>
<dbReference type="Proteomes" id="UP000811899">
    <property type="component" value="Unassembled WGS sequence"/>
</dbReference>
<proteinExistence type="predicted"/>